<dbReference type="EMBL" id="FNPB01000012">
    <property type="protein sequence ID" value="SDY35531.1"/>
    <property type="molecule type" value="Genomic_DNA"/>
</dbReference>
<organism evidence="1 2">
    <name type="scientific">Halobellus clavatus</name>
    <dbReference type="NCBI Taxonomy" id="660517"/>
    <lineage>
        <taxon>Archaea</taxon>
        <taxon>Methanobacteriati</taxon>
        <taxon>Methanobacteriota</taxon>
        <taxon>Stenosarchaea group</taxon>
        <taxon>Halobacteria</taxon>
        <taxon>Halobacteriales</taxon>
        <taxon>Haloferacaceae</taxon>
        <taxon>Halobellus</taxon>
    </lineage>
</organism>
<proteinExistence type="predicted"/>
<name>A0A1H3J6F5_9EURY</name>
<gene>
    <name evidence="1" type="ORF">SAMN04487946_11243</name>
</gene>
<dbReference type="Proteomes" id="UP000199170">
    <property type="component" value="Unassembled WGS sequence"/>
</dbReference>
<sequence>MELEEQLELVKDLESRVLRKRRHEPFELEVRNEDEAVLLKGILNKTKVELFQEMSDELERHIIECPECFRSETAPVHETMYEMYDTGDGVKENVFKADIEFKCRTCMKTVRGKSVVALRDRIDEYESGVREYVLEAREALPEPSFIEDVTEEQIHEYKQLDDQYAKLLPPGVDSLEEWYSQFEQVEKV</sequence>
<protein>
    <submittedName>
        <fullName evidence="1">Uncharacterized protein</fullName>
    </submittedName>
</protein>
<keyword evidence="2" id="KW-1185">Reference proteome</keyword>
<reference evidence="2" key="1">
    <citation type="submission" date="2016-10" db="EMBL/GenBank/DDBJ databases">
        <authorList>
            <person name="Varghese N."/>
            <person name="Submissions S."/>
        </authorList>
    </citation>
    <scope>NUCLEOTIDE SEQUENCE [LARGE SCALE GENOMIC DNA]</scope>
    <source>
        <strain evidence="2">CGMCC 1.10118</strain>
    </source>
</reference>
<accession>A0A1H3J6F5</accession>
<evidence type="ECO:0000313" key="2">
    <source>
        <dbReference type="Proteomes" id="UP000199170"/>
    </source>
</evidence>
<evidence type="ECO:0000313" key="1">
    <source>
        <dbReference type="EMBL" id="SDY35531.1"/>
    </source>
</evidence>
<dbReference type="AlphaFoldDB" id="A0A1H3J6F5"/>